<dbReference type="GeneID" id="63868158"/>
<feature type="signal peptide" evidence="2">
    <location>
        <begin position="1"/>
        <end position="17"/>
    </location>
</feature>
<name>A0A8G1RPB4_9EURO</name>
<proteinExistence type="predicted"/>
<dbReference type="InterPro" id="IPR000627">
    <property type="entry name" value="Intradiol_dOase_C"/>
</dbReference>
<protein>
    <submittedName>
        <fullName evidence="4">Aromatic compound dioxygenase</fullName>
    </submittedName>
</protein>
<feature type="chain" id="PRO_5034855960" evidence="2">
    <location>
        <begin position="18"/>
        <end position="397"/>
    </location>
</feature>
<feature type="compositionally biased region" description="Low complexity" evidence="1">
    <location>
        <begin position="373"/>
        <end position="397"/>
    </location>
</feature>
<keyword evidence="5" id="KW-1185">Reference proteome</keyword>
<dbReference type="Gene3D" id="2.60.130.10">
    <property type="entry name" value="Aromatic compound dioxygenase"/>
    <property type="match status" value="1"/>
</dbReference>
<feature type="compositionally biased region" description="Gly residues" evidence="1">
    <location>
        <begin position="363"/>
        <end position="372"/>
    </location>
</feature>
<dbReference type="GO" id="GO:0016702">
    <property type="term" value="F:oxidoreductase activity, acting on single donors with incorporation of molecular oxygen, incorporation of two atoms of oxygen"/>
    <property type="evidence" value="ECO:0007669"/>
    <property type="project" value="InterPro"/>
</dbReference>
<feature type="region of interest" description="Disordered" evidence="1">
    <location>
        <begin position="359"/>
        <end position="397"/>
    </location>
</feature>
<organism evidence="4 5">
    <name type="scientific">Aspergillus fijiensis CBS 313.89</name>
    <dbReference type="NCBI Taxonomy" id="1448319"/>
    <lineage>
        <taxon>Eukaryota</taxon>
        <taxon>Fungi</taxon>
        <taxon>Dikarya</taxon>
        <taxon>Ascomycota</taxon>
        <taxon>Pezizomycotina</taxon>
        <taxon>Eurotiomycetes</taxon>
        <taxon>Eurotiomycetidae</taxon>
        <taxon>Eurotiales</taxon>
        <taxon>Aspergillaceae</taxon>
        <taxon>Aspergillus</taxon>
    </lineage>
</organism>
<evidence type="ECO:0000256" key="2">
    <source>
        <dbReference type="SAM" id="SignalP"/>
    </source>
</evidence>
<dbReference type="CDD" id="cd03457">
    <property type="entry name" value="intradiol_dioxygenase_like"/>
    <property type="match status" value="1"/>
</dbReference>
<evidence type="ECO:0000259" key="3">
    <source>
        <dbReference type="Pfam" id="PF00775"/>
    </source>
</evidence>
<reference evidence="4 5" key="1">
    <citation type="submission" date="2018-02" db="EMBL/GenBank/DDBJ databases">
        <title>The genomes of Aspergillus section Nigri reveals drivers in fungal speciation.</title>
        <authorList>
            <consortium name="DOE Joint Genome Institute"/>
            <person name="Vesth T.C."/>
            <person name="Nybo J."/>
            <person name="Theobald S."/>
            <person name="Brandl J."/>
            <person name="Frisvad J.C."/>
            <person name="Nielsen K.F."/>
            <person name="Lyhne E.K."/>
            <person name="Kogle M.E."/>
            <person name="Kuo A."/>
            <person name="Riley R."/>
            <person name="Clum A."/>
            <person name="Nolan M."/>
            <person name="Lipzen A."/>
            <person name="Salamov A."/>
            <person name="Henrissat B."/>
            <person name="Wiebenga A."/>
            <person name="De vries R.P."/>
            <person name="Grigoriev I.V."/>
            <person name="Mortensen U.H."/>
            <person name="Andersen M.R."/>
            <person name="Baker S.E."/>
        </authorList>
    </citation>
    <scope>NUCLEOTIDE SEQUENCE [LARGE SCALE GENOMIC DNA]</scope>
    <source>
        <strain evidence="4 5">CBS 313.89</strain>
    </source>
</reference>
<evidence type="ECO:0000313" key="5">
    <source>
        <dbReference type="Proteomes" id="UP000249789"/>
    </source>
</evidence>
<feature type="domain" description="Intradiol ring-cleavage dioxygenases" evidence="3">
    <location>
        <begin position="133"/>
        <end position="233"/>
    </location>
</feature>
<sequence>MHFSKLFALSAATLAFAHPGEKHDMKAVKREIHLRDALAARGQQGVNACSSSQAAQQVQQRSVARRAQTANELRSKRGITSAPQKWRRDLAALEKWEAINHNKTGLVHHGLNADAEIFGANTSSILTPTITDGPYYVWGEVIRQNVKEEQYCDGVDVYLEVQYIDVNTCLPVQGALVDIWNANATGVYSGISTSGNYAADGWDSTYLRGIQETNEDGVVTFSTIFPGHYDGRATHTHLLTHLNSTINRNNGTLQVGTGSVAHIGQLFWNEVLRSAVENTYPYTTNTQAVTTNADDMWSVLQASSAYDPFPEYIYLGDSLEDGLFAWIQIGINTTADYTDNSYYSIAAYYDETGGHQNTDSSAFGGGGGGSGSGDAMPSGSMSGAPSGSMGAAPTQSA</sequence>
<dbReference type="VEuPathDB" id="FungiDB:BO72DRAFT_95088"/>
<evidence type="ECO:0000256" key="1">
    <source>
        <dbReference type="SAM" id="MobiDB-lite"/>
    </source>
</evidence>
<dbReference type="Proteomes" id="UP000249789">
    <property type="component" value="Unassembled WGS sequence"/>
</dbReference>
<feature type="compositionally biased region" description="Low complexity" evidence="1">
    <location>
        <begin position="51"/>
        <end position="68"/>
    </location>
</feature>
<keyword evidence="4" id="KW-0223">Dioxygenase</keyword>
<keyword evidence="2" id="KW-0732">Signal</keyword>
<gene>
    <name evidence="4" type="ORF">BO72DRAFT_95088</name>
</gene>
<dbReference type="AlphaFoldDB" id="A0A8G1RPB4"/>
<dbReference type="Pfam" id="PF00775">
    <property type="entry name" value="Dioxygenase_C"/>
    <property type="match status" value="1"/>
</dbReference>
<dbReference type="PANTHER" id="PTHR34315:SF2">
    <property type="entry name" value="ANCHORED DIOXYGENASE, PUTATIVE (AFU_ORTHOLOGUE AFUA_3G01800)-RELATED"/>
    <property type="match status" value="1"/>
</dbReference>
<dbReference type="OrthoDB" id="121380at2759"/>
<keyword evidence="4" id="KW-0560">Oxidoreductase</keyword>
<dbReference type="InterPro" id="IPR015889">
    <property type="entry name" value="Intradiol_dOase_core"/>
</dbReference>
<dbReference type="EMBL" id="KZ824640">
    <property type="protein sequence ID" value="RAK77737.1"/>
    <property type="molecule type" value="Genomic_DNA"/>
</dbReference>
<dbReference type="PANTHER" id="PTHR34315">
    <property type="match status" value="1"/>
</dbReference>
<accession>A0A8G1RPB4</accession>
<feature type="region of interest" description="Disordered" evidence="1">
    <location>
        <begin position="51"/>
        <end position="80"/>
    </location>
</feature>
<dbReference type="GO" id="GO:0008199">
    <property type="term" value="F:ferric iron binding"/>
    <property type="evidence" value="ECO:0007669"/>
    <property type="project" value="InterPro"/>
</dbReference>
<dbReference type="SUPFAM" id="SSF49482">
    <property type="entry name" value="Aromatic compound dioxygenase"/>
    <property type="match status" value="1"/>
</dbReference>
<evidence type="ECO:0000313" key="4">
    <source>
        <dbReference type="EMBL" id="RAK77737.1"/>
    </source>
</evidence>
<dbReference type="RefSeq" id="XP_040801747.1">
    <property type="nucleotide sequence ID" value="XM_040950823.1"/>
</dbReference>